<organism evidence="1">
    <name type="scientific">marine sediment metagenome</name>
    <dbReference type="NCBI Taxonomy" id="412755"/>
    <lineage>
        <taxon>unclassified sequences</taxon>
        <taxon>metagenomes</taxon>
        <taxon>ecological metagenomes</taxon>
    </lineage>
</organism>
<sequence>MIPTVMNLEGEELDQRWDDALVQLGWIDLPDGISLDPDTLRPALEEVVLPVWAQLMQQDRPDPNRVAKTLASLFGLRAMLFLYGEMLDRDDRAAVEGMLFRAFETAALWMLEHHQAELAGMPCGHPSRGEMSQRYERTPLCYLDPEHKGDHEFKCWDAGGDIFRWTESSQAMGAGE</sequence>
<reference evidence="1" key="1">
    <citation type="journal article" date="2015" name="Nature">
        <title>Complex archaea that bridge the gap between prokaryotes and eukaryotes.</title>
        <authorList>
            <person name="Spang A."/>
            <person name="Saw J.H."/>
            <person name="Jorgensen S.L."/>
            <person name="Zaremba-Niedzwiedzka K."/>
            <person name="Martijn J."/>
            <person name="Lind A.E."/>
            <person name="van Eijk R."/>
            <person name="Schleper C."/>
            <person name="Guy L."/>
            <person name="Ettema T.J."/>
        </authorList>
    </citation>
    <scope>NUCLEOTIDE SEQUENCE</scope>
</reference>
<dbReference type="AlphaFoldDB" id="A0A0F9QII0"/>
<name>A0A0F9QII0_9ZZZZ</name>
<accession>A0A0F9QII0</accession>
<protein>
    <submittedName>
        <fullName evidence="1">Uncharacterized protein</fullName>
    </submittedName>
</protein>
<dbReference type="EMBL" id="LAZR01001482">
    <property type="protein sequence ID" value="KKN43890.1"/>
    <property type="molecule type" value="Genomic_DNA"/>
</dbReference>
<gene>
    <name evidence="1" type="ORF">LCGC14_0698390</name>
</gene>
<proteinExistence type="predicted"/>
<comment type="caution">
    <text evidence="1">The sequence shown here is derived from an EMBL/GenBank/DDBJ whole genome shotgun (WGS) entry which is preliminary data.</text>
</comment>
<evidence type="ECO:0000313" key="1">
    <source>
        <dbReference type="EMBL" id="KKN43890.1"/>
    </source>
</evidence>